<dbReference type="AlphaFoldDB" id="M1DNJ5"/>
<organism evidence="1 2">
    <name type="scientific">Solanum tuberosum</name>
    <name type="common">Potato</name>
    <dbReference type="NCBI Taxonomy" id="4113"/>
    <lineage>
        <taxon>Eukaryota</taxon>
        <taxon>Viridiplantae</taxon>
        <taxon>Streptophyta</taxon>
        <taxon>Embryophyta</taxon>
        <taxon>Tracheophyta</taxon>
        <taxon>Spermatophyta</taxon>
        <taxon>Magnoliopsida</taxon>
        <taxon>eudicotyledons</taxon>
        <taxon>Gunneridae</taxon>
        <taxon>Pentapetalae</taxon>
        <taxon>asterids</taxon>
        <taxon>lamiids</taxon>
        <taxon>Solanales</taxon>
        <taxon>Solanaceae</taxon>
        <taxon>Solanoideae</taxon>
        <taxon>Solaneae</taxon>
        <taxon>Solanum</taxon>
    </lineage>
</organism>
<name>M1DNJ5_SOLTU</name>
<evidence type="ECO:0000313" key="2">
    <source>
        <dbReference type="Proteomes" id="UP000011115"/>
    </source>
</evidence>
<dbReference type="InParanoid" id="M1DNJ5"/>
<dbReference type="PaxDb" id="4113-PGSC0003DMT400091856"/>
<accession>M1DNJ5</accession>
<proteinExistence type="predicted"/>
<keyword evidence="2" id="KW-1185">Reference proteome</keyword>
<protein>
    <recommendedName>
        <fullName evidence="3">Integrase core domain containing protein</fullName>
    </recommendedName>
</protein>
<dbReference type="HOGENOM" id="CLU_033598_1_0_1"/>
<dbReference type="Gramene" id="PGSC0003DMT400091856">
    <property type="protein sequence ID" value="PGSC0003DMT400091856"/>
    <property type="gene ID" value="PGSC0003DMG400041427"/>
</dbReference>
<evidence type="ECO:0000313" key="1">
    <source>
        <dbReference type="EnsemblPlants" id="PGSC0003DMT400091856"/>
    </source>
</evidence>
<dbReference type="EnsemblPlants" id="PGSC0003DMT400091856">
    <property type="protein sequence ID" value="PGSC0003DMT400091856"/>
    <property type="gene ID" value="PGSC0003DMG400041427"/>
</dbReference>
<evidence type="ECO:0008006" key="3">
    <source>
        <dbReference type="Google" id="ProtNLM"/>
    </source>
</evidence>
<sequence>MAKMMTQLDLLVKNVMNSGTRVVDVVGVSGVNPDEAHFEALYNEEVSFLANQGGGFCPSYPRPGWNQGWNRECDDGWRDRERELRDSNTSWKERDGDNEIYVPLHERQKPKDQKVDLENFRTEDMLSRILNKVEGSDKVLKDMKDDVSNLNQTVTSHSVSIKQLKTQMGQILTHLNLRPKRGLSSDTMANPKNEA</sequence>
<reference evidence="1" key="2">
    <citation type="submission" date="2015-06" db="UniProtKB">
        <authorList>
            <consortium name="EnsemblPlants"/>
        </authorList>
    </citation>
    <scope>IDENTIFICATION</scope>
    <source>
        <strain evidence="1">DM1-3 516 R44</strain>
    </source>
</reference>
<reference evidence="2" key="1">
    <citation type="journal article" date="2011" name="Nature">
        <title>Genome sequence and analysis of the tuber crop potato.</title>
        <authorList>
            <consortium name="The Potato Genome Sequencing Consortium"/>
        </authorList>
    </citation>
    <scope>NUCLEOTIDE SEQUENCE [LARGE SCALE GENOMIC DNA]</scope>
    <source>
        <strain evidence="2">cv. DM1-3 516 R44</strain>
    </source>
</reference>
<dbReference type="Proteomes" id="UP000011115">
    <property type="component" value="Unassembled WGS sequence"/>
</dbReference>